<keyword evidence="1" id="KW-0812">Transmembrane</keyword>
<dbReference type="Gene3D" id="3.60.21.70">
    <property type="entry name" value="PhoD-like phosphatase"/>
    <property type="match status" value="1"/>
</dbReference>
<keyword evidence="1" id="KW-1133">Transmembrane helix</keyword>
<evidence type="ECO:0000313" key="5">
    <source>
        <dbReference type="Proteomes" id="UP001596455"/>
    </source>
</evidence>
<gene>
    <name evidence="4" type="ORF">ACFQQL_16350</name>
</gene>
<dbReference type="InterPro" id="IPR018946">
    <property type="entry name" value="PhoD-like_MPP"/>
</dbReference>
<dbReference type="SUPFAM" id="SSF56300">
    <property type="entry name" value="Metallo-dependent phosphatases"/>
    <property type="match status" value="1"/>
</dbReference>
<dbReference type="EMBL" id="JBHTCQ010000004">
    <property type="protein sequence ID" value="MFC7406692.1"/>
    <property type="molecule type" value="Genomic_DNA"/>
</dbReference>
<dbReference type="PANTHER" id="PTHR43606">
    <property type="entry name" value="PHOSPHATASE, PUTATIVE (AFU_ORTHOLOGUE AFUA_6G08710)-RELATED"/>
    <property type="match status" value="1"/>
</dbReference>
<dbReference type="Pfam" id="PF16655">
    <property type="entry name" value="PhoD_N"/>
    <property type="match status" value="1"/>
</dbReference>
<feature type="domain" description="Phospholipase D N-terminal" evidence="3">
    <location>
        <begin position="52"/>
        <end position="150"/>
    </location>
</feature>
<protein>
    <submittedName>
        <fullName evidence="4">Alkaline phosphatase D family protein</fullName>
    </submittedName>
</protein>
<evidence type="ECO:0000259" key="2">
    <source>
        <dbReference type="Pfam" id="PF09423"/>
    </source>
</evidence>
<accession>A0ABW2QD10</accession>
<feature type="transmembrane region" description="Helical" evidence="1">
    <location>
        <begin position="12"/>
        <end position="34"/>
    </location>
</feature>
<dbReference type="InterPro" id="IPR038607">
    <property type="entry name" value="PhoD-like_sf"/>
</dbReference>
<keyword evidence="1" id="KW-0472">Membrane</keyword>
<dbReference type="PANTHER" id="PTHR43606:SF2">
    <property type="entry name" value="ALKALINE PHOSPHATASE FAMILY PROTEIN (AFU_ORTHOLOGUE AFUA_5G03860)"/>
    <property type="match status" value="1"/>
</dbReference>
<dbReference type="CDD" id="cd07389">
    <property type="entry name" value="MPP_PhoD"/>
    <property type="match status" value="1"/>
</dbReference>
<dbReference type="RefSeq" id="WP_382396226.1">
    <property type="nucleotide sequence ID" value="NZ_JBHTCQ010000004.1"/>
</dbReference>
<dbReference type="InterPro" id="IPR029052">
    <property type="entry name" value="Metallo-depent_PP-like"/>
</dbReference>
<comment type="caution">
    <text evidence="4">The sequence shown here is derived from an EMBL/GenBank/DDBJ whole genome shotgun (WGS) entry which is preliminary data.</text>
</comment>
<feature type="domain" description="PhoD-like phosphatase metallophosphatase" evidence="2">
    <location>
        <begin position="163"/>
        <end position="500"/>
    </location>
</feature>
<dbReference type="Gene3D" id="2.60.40.380">
    <property type="entry name" value="Purple acid phosphatase-like, N-terminal"/>
    <property type="match status" value="1"/>
</dbReference>
<proteinExistence type="predicted"/>
<dbReference type="InterPro" id="IPR032093">
    <property type="entry name" value="PhoD_N"/>
</dbReference>
<dbReference type="Pfam" id="PF09423">
    <property type="entry name" value="PhoD"/>
    <property type="match status" value="1"/>
</dbReference>
<evidence type="ECO:0000256" key="1">
    <source>
        <dbReference type="SAM" id="Phobius"/>
    </source>
</evidence>
<sequence>MPLQARRPLSRRGFLTGAGSVSVAAVLVGTGAIGGESASARPRSLGGYPFTLGVASGDPMPNSVVLWTRLAPDPYAADGRGGMPDRAVPVRWEVAEDERFRRVVQQGRVTAVPELGHSVHPEVWGLSPAREYFYRFYAGGEVSETGRTKTAPAYHDNPAAVSLAFASCANWSDGYFTPYRHLAEEDVDVVLHLGDYIYEYGIPADGGARQQAVPDQFRDEAVTLARYRLQYGLYKSDADLMAAHAAAPWIVTLDDHEVENDWAAENPVDPDDADGFLERRASAFQAYYEHMPLRAAAVPEGPDMQIYRRLPYGKLLDLNVLDTRQYRDDQIGTGPEAPDEGSLDPNRSMLGQAQEAWLLTGMGRSVARWQVLANQAPMAETDMEPGEEVAVFKDPWDGYDANRRRVLEGARDRGVENLVVLTGDRHRHHASDVKADYRDPDAPTMASEFICSSVSSEGDGEDQDDYSRTALEANPHIRFANSRRGYVRCTVTPEAWTTDFRVVPHVSSTGAPISTRATYTVENGRPGVQPHGVGPPV</sequence>
<evidence type="ECO:0000313" key="4">
    <source>
        <dbReference type="EMBL" id="MFC7406692.1"/>
    </source>
</evidence>
<dbReference type="Proteomes" id="UP001596455">
    <property type="component" value="Unassembled WGS sequence"/>
</dbReference>
<dbReference type="PROSITE" id="PS51318">
    <property type="entry name" value="TAT"/>
    <property type="match status" value="1"/>
</dbReference>
<name>A0ABW2QD10_9MICO</name>
<keyword evidence="5" id="KW-1185">Reference proteome</keyword>
<reference evidence="5" key="1">
    <citation type="journal article" date="2019" name="Int. J. Syst. Evol. Microbiol.">
        <title>The Global Catalogue of Microorganisms (GCM) 10K type strain sequencing project: providing services to taxonomists for standard genome sequencing and annotation.</title>
        <authorList>
            <consortium name="The Broad Institute Genomics Platform"/>
            <consortium name="The Broad Institute Genome Sequencing Center for Infectious Disease"/>
            <person name="Wu L."/>
            <person name="Ma J."/>
        </authorList>
    </citation>
    <scope>NUCLEOTIDE SEQUENCE [LARGE SCALE GENOMIC DNA]</scope>
    <source>
        <strain evidence="5">JCM 1490</strain>
    </source>
</reference>
<dbReference type="InterPro" id="IPR006311">
    <property type="entry name" value="TAT_signal"/>
</dbReference>
<evidence type="ECO:0000259" key="3">
    <source>
        <dbReference type="Pfam" id="PF16655"/>
    </source>
</evidence>
<organism evidence="4 5">
    <name type="scientific">Georgenia alba</name>
    <dbReference type="NCBI Taxonomy" id="2233858"/>
    <lineage>
        <taxon>Bacteria</taxon>
        <taxon>Bacillati</taxon>
        <taxon>Actinomycetota</taxon>
        <taxon>Actinomycetes</taxon>
        <taxon>Micrococcales</taxon>
        <taxon>Bogoriellaceae</taxon>
        <taxon>Georgenia</taxon>
    </lineage>
</organism>
<dbReference type="InterPro" id="IPR052900">
    <property type="entry name" value="Phospholipid_Metab_Enz"/>
</dbReference>